<accession>A0ABY7VUI2</accession>
<reference evidence="1 2" key="1">
    <citation type="submission" date="2023-02" db="EMBL/GenBank/DDBJ databases">
        <title>Genome sequence of Lentisphaera profundi SAORIC-696.</title>
        <authorList>
            <person name="Kim e."/>
            <person name="Cho J.-C."/>
            <person name="Choi A."/>
            <person name="Kang I."/>
        </authorList>
    </citation>
    <scope>NUCLEOTIDE SEQUENCE [LARGE SCALE GENOMIC DNA]</scope>
    <source>
        <strain evidence="1 2">SAORIC-696</strain>
    </source>
</reference>
<sequence>MNYLYLFLFILSLDIFAKEDSYSLFIKACESTKILSESWEDDFRDRLNDCIKNQTEASVEISNQLLKAKPILDMIRQARTKKEWNSPDPRKGDLNSAYPEIQYWRYLGELATASIQEKIRHNKYDEAMDIYIDFKTVGTLYSKNNIIIPYLLKYAIEKKILLNSDMSFLDKCSLSYFPVLKELIDKTTIEQFLMGEKHHCINTIKNMAFVDLADTQQALIKILIENEYDQKLIAKVEKGDLLSIKQWEKIAIKNYLQNYDYRMKLYQTTAPNKLRALGDKLEKEEKSAKQTDELIKTWQDKISKINKNDVTQLQELQKNVGEEISLILNSMLLPDLGGAIIKLKEYHSYERLVLIRMAQRVYFNKTQTAAKTLQDLIDQQILEKEMIIDPLSQKEFLLNEQNQAYGVGPDFDDDLGVPYDRHKKSGDII</sequence>
<dbReference type="Proteomes" id="UP001214250">
    <property type="component" value="Chromosome 1"/>
</dbReference>
<gene>
    <name evidence="1" type="ORF">PQO03_01045</name>
</gene>
<organism evidence="1 2">
    <name type="scientific">Lentisphaera profundi</name>
    <dbReference type="NCBI Taxonomy" id="1658616"/>
    <lineage>
        <taxon>Bacteria</taxon>
        <taxon>Pseudomonadati</taxon>
        <taxon>Lentisphaerota</taxon>
        <taxon>Lentisphaeria</taxon>
        <taxon>Lentisphaerales</taxon>
        <taxon>Lentisphaeraceae</taxon>
        <taxon>Lentisphaera</taxon>
    </lineage>
</organism>
<evidence type="ECO:0000313" key="1">
    <source>
        <dbReference type="EMBL" id="WDE96552.1"/>
    </source>
</evidence>
<evidence type="ECO:0000313" key="2">
    <source>
        <dbReference type="Proteomes" id="UP001214250"/>
    </source>
</evidence>
<dbReference type="RefSeq" id="WP_274150617.1">
    <property type="nucleotide sequence ID" value="NZ_CP117811.1"/>
</dbReference>
<dbReference type="EMBL" id="CP117811">
    <property type="protein sequence ID" value="WDE96552.1"/>
    <property type="molecule type" value="Genomic_DNA"/>
</dbReference>
<keyword evidence="2" id="KW-1185">Reference proteome</keyword>
<name>A0ABY7VUI2_9BACT</name>
<proteinExistence type="predicted"/>
<protein>
    <submittedName>
        <fullName evidence="1">Uncharacterized protein</fullName>
    </submittedName>
</protein>